<evidence type="ECO:0000256" key="3">
    <source>
        <dbReference type="ARBA" id="ARBA00022741"/>
    </source>
</evidence>
<dbReference type="InterPro" id="IPR007860">
    <property type="entry name" value="DNA_mmatch_repair_MutS_con_dom"/>
</dbReference>
<dbReference type="InterPro" id="IPR007861">
    <property type="entry name" value="DNA_mismatch_repair_MutS_clamp"/>
</dbReference>
<evidence type="ECO:0000256" key="8">
    <source>
        <dbReference type="ARBA" id="ARBA00024647"/>
    </source>
</evidence>
<dbReference type="InterPro" id="IPR036678">
    <property type="entry name" value="MutS_con_dom_sf"/>
</dbReference>
<dbReference type="PROSITE" id="PS00486">
    <property type="entry name" value="DNA_MISMATCH_REPAIR_2"/>
    <property type="match status" value="1"/>
</dbReference>
<dbReference type="Pfam" id="PF00488">
    <property type="entry name" value="MutS_V"/>
    <property type="match status" value="1"/>
</dbReference>
<evidence type="ECO:0000256" key="4">
    <source>
        <dbReference type="ARBA" id="ARBA00022763"/>
    </source>
</evidence>
<dbReference type="SUPFAM" id="SSF48334">
    <property type="entry name" value="DNA repair protein MutS, domain III"/>
    <property type="match status" value="1"/>
</dbReference>
<dbReference type="GO" id="GO:0006298">
    <property type="term" value="P:mismatch repair"/>
    <property type="evidence" value="ECO:0007669"/>
    <property type="project" value="UniProtKB-UniRule"/>
</dbReference>
<evidence type="ECO:0000256" key="1">
    <source>
        <dbReference type="ARBA" id="ARBA00006271"/>
    </source>
</evidence>
<dbReference type="GO" id="GO:0005524">
    <property type="term" value="F:ATP binding"/>
    <property type="evidence" value="ECO:0007669"/>
    <property type="project" value="UniProtKB-UniRule"/>
</dbReference>
<evidence type="ECO:0000256" key="11">
    <source>
        <dbReference type="SAM" id="MobiDB-lite"/>
    </source>
</evidence>
<dbReference type="SMART" id="SM00534">
    <property type="entry name" value="MUTSac"/>
    <property type="match status" value="1"/>
</dbReference>
<dbReference type="FunFam" id="3.40.1170.10:FF:000001">
    <property type="entry name" value="DNA mismatch repair protein MutS"/>
    <property type="match status" value="1"/>
</dbReference>
<dbReference type="InterPro" id="IPR007696">
    <property type="entry name" value="DNA_mismatch_repair_MutS_core"/>
</dbReference>
<dbReference type="Gene3D" id="3.40.50.300">
    <property type="entry name" value="P-loop containing nucleotide triphosphate hydrolases"/>
    <property type="match status" value="1"/>
</dbReference>
<dbReference type="Gene3D" id="6.10.140.430">
    <property type="match status" value="1"/>
</dbReference>
<dbReference type="Gene3D" id="3.40.1170.10">
    <property type="entry name" value="DNA repair protein MutS, domain I"/>
    <property type="match status" value="1"/>
</dbReference>
<keyword evidence="7 9" id="KW-0234">DNA repair</keyword>
<sequence>MKKSAITVKTAQPKAKAAGPSKAASKASAAPTPMMAQYLSIKAGHPDCLLFYRMGDFYELFFDDAVQAAGALDITLTKRGKHEGDDIPMAGVPVHAAESYLARLIRAGFRVAVCEQTEDPAEAKKRGAKSVVKREVVRLVTPGTLTEDTLLDARRHNYLTVLVKAGGTLALAWADMSTGALTSMLTTEDLVSADLAQIAPGELLVASGLMDDPVLDVALAAFSDVVTPLEKTQSDSARGERRLCSLFDVAVLDAFGDFSRAELAAYDALIGYLEDTQKGRLPRLMAPSQLPRGASMLIDGATRRSLELTRTMAGEAKGSLIATIDRTVTGPGARALAARLSAPLTDEAAINARLSAIDYFVEDGAVRADLRQALRHAPDLERALSRLTIGRGTPRDLAMVRDALNVAADVRDLLAQKNGFSGLPDALAPDHAALGGHQALIEELSRALVAEPPALLRDGGFIAKGYDAALDECRTLRDESRRLIAALETRYRQETGIAGLKIKHNNVLGYHIDLSAKAADALMKPPLAERFIHRQTLANSVRFSTPELAELASKITQAGDRALAMEQDLFDRLLAHISDAWAALSQTAQALAVFDVSAALAEVAVTERWTRPEITTDCAFDIVGGRHPVVEAALRKADEGPFVANDCDLGPETRLWLITGPNMAGKSTFLRQNALIAILAQSGSYVPAQAARIGIVDRLFSRVGASDDLAQGRSTFMVEMVETAAILNQATERSLVILDEIGRGTATFDGLSIAWAAVEHLYEKNRARALFATHYHELSTLKERLPKMALRSMRVKEWQGDVVFLHEVAHGAADRSYGIQVAKLAGLPASVVARARQVLAELEAQGHGAPVRGVLGDLPLFQMADRLSDEAGSAVPTDPVREALLDINPDDLSPKQAHDLIYHLKTLSDGGQ</sequence>
<keyword evidence="6 9" id="KW-0238">DNA-binding</keyword>
<dbReference type="SUPFAM" id="SSF52540">
    <property type="entry name" value="P-loop containing nucleoside triphosphate hydrolases"/>
    <property type="match status" value="1"/>
</dbReference>
<keyword evidence="5 9" id="KW-0067">ATP-binding</keyword>
<dbReference type="GO" id="GO:0140664">
    <property type="term" value="F:ATP-dependent DNA damage sensor activity"/>
    <property type="evidence" value="ECO:0007669"/>
    <property type="project" value="InterPro"/>
</dbReference>
<dbReference type="PANTHER" id="PTHR11361">
    <property type="entry name" value="DNA MISMATCH REPAIR PROTEIN MUTS FAMILY MEMBER"/>
    <property type="match status" value="1"/>
</dbReference>
<dbReference type="NCBIfam" id="TIGR01070">
    <property type="entry name" value="mutS1"/>
    <property type="match status" value="1"/>
</dbReference>
<evidence type="ECO:0000256" key="9">
    <source>
        <dbReference type="HAMAP-Rule" id="MF_00096"/>
    </source>
</evidence>
<accession>A0A5A7MRE0</accession>
<proteinExistence type="inferred from homology"/>
<dbReference type="InterPro" id="IPR007695">
    <property type="entry name" value="DNA_mismatch_repair_MutS-lik_N"/>
</dbReference>
<feature type="domain" description="DNA mismatch repair proteins mutS family" evidence="12">
    <location>
        <begin position="734"/>
        <end position="750"/>
    </location>
</feature>
<keyword evidence="3 9" id="KW-0547">Nucleotide-binding</keyword>
<dbReference type="GO" id="GO:0005829">
    <property type="term" value="C:cytosol"/>
    <property type="evidence" value="ECO:0007669"/>
    <property type="project" value="TreeGrafter"/>
</dbReference>
<dbReference type="InterPro" id="IPR036187">
    <property type="entry name" value="DNA_mismatch_repair_MutS_sf"/>
</dbReference>
<dbReference type="Pfam" id="PF05188">
    <property type="entry name" value="MutS_II"/>
    <property type="match status" value="1"/>
</dbReference>
<dbReference type="Proteomes" id="UP000322084">
    <property type="component" value="Unassembled WGS sequence"/>
</dbReference>
<dbReference type="SUPFAM" id="SSF53150">
    <property type="entry name" value="DNA repair protein MutS, domain II"/>
    <property type="match status" value="1"/>
</dbReference>
<dbReference type="InterPro" id="IPR027417">
    <property type="entry name" value="P-loop_NTPase"/>
</dbReference>
<dbReference type="Gene3D" id="1.10.1420.10">
    <property type="match status" value="2"/>
</dbReference>
<dbReference type="NCBIfam" id="NF003810">
    <property type="entry name" value="PRK05399.1"/>
    <property type="match status" value="1"/>
</dbReference>
<dbReference type="GO" id="GO:0030983">
    <property type="term" value="F:mismatched DNA binding"/>
    <property type="evidence" value="ECO:0007669"/>
    <property type="project" value="InterPro"/>
</dbReference>
<dbReference type="Pfam" id="PF01624">
    <property type="entry name" value="MutS_I"/>
    <property type="match status" value="1"/>
</dbReference>
<dbReference type="PANTHER" id="PTHR11361:SF34">
    <property type="entry name" value="DNA MISMATCH REPAIR PROTEIN MSH1, MITOCHONDRIAL"/>
    <property type="match status" value="1"/>
</dbReference>
<evidence type="ECO:0000256" key="5">
    <source>
        <dbReference type="ARBA" id="ARBA00022840"/>
    </source>
</evidence>
<evidence type="ECO:0000256" key="2">
    <source>
        <dbReference type="ARBA" id="ARBA00021982"/>
    </source>
</evidence>
<evidence type="ECO:0000256" key="7">
    <source>
        <dbReference type="ARBA" id="ARBA00023204"/>
    </source>
</evidence>
<dbReference type="Pfam" id="PF05192">
    <property type="entry name" value="MutS_III"/>
    <property type="match status" value="1"/>
</dbReference>
<dbReference type="CDD" id="cd03284">
    <property type="entry name" value="ABC_MutS1"/>
    <property type="match status" value="1"/>
</dbReference>
<organism evidence="13 14">
    <name type="scientific">Iodidimonas gelatinilytica</name>
    <dbReference type="NCBI Taxonomy" id="1236966"/>
    <lineage>
        <taxon>Bacteria</taxon>
        <taxon>Pseudomonadati</taxon>
        <taxon>Pseudomonadota</taxon>
        <taxon>Alphaproteobacteria</taxon>
        <taxon>Iodidimonadales</taxon>
        <taxon>Iodidimonadaceae</taxon>
        <taxon>Iodidimonas</taxon>
    </lineage>
</organism>
<comment type="similarity">
    <text evidence="1 9 10">Belongs to the DNA mismatch repair MutS family.</text>
</comment>
<comment type="function">
    <text evidence="8 9">This protein is involved in the repair of mismatches in DNA. It is possible that it carries out the mismatch recognition step. This protein has a weak ATPase activity.</text>
</comment>
<comment type="caution">
    <text evidence="13">The sequence shown here is derived from an EMBL/GenBank/DDBJ whole genome shotgun (WGS) entry which is preliminary data.</text>
</comment>
<reference evidence="13 14" key="1">
    <citation type="submission" date="2019-09" db="EMBL/GenBank/DDBJ databases">
        <title>NBRP : Genome information of microbial organism related human and environment.</title>
        <authorList>
            <person name="Hattori M."/>
            <person name="Oshima K."/>
            <person name="Inaba H."/>
            <person name="Suda W."/>
            <person name="Sakamoto M."/>
            <person name="Iino T."/>
            <person name="Kitahara M."/>
            <person name="Oshida Y."/>
            <person name="Iida T."/>
            <person name="Kudo T."/>
            <person name="Itoh T."/>
            <person name="Ohkuma M."/>
        </authorList>
    </citation>
    <scope>NUCLEOTIDE SEQUENCE [LARGE SCALE GENOMIC DNA]</scope>
    <source>
        <strain evidence="13 14">Hi-2</strain>
    </source>
</reference>
<dbReference type="InterPro" id="IPR045076">
    <property type="entry name" value="MutS"/>
</dbReference>
<keyword evidence="4 9" id="KW-0227">DNA damage</keyword>
<evidence type="ECO:0000256" key="10">
    <source>
        <dbReference type="RuleBase" id="RU003756"/>
    </source>
</evidence>
<feature type="binding site" evidence="9">
    <location>
        <begin position="660"/>
        <end position="667"/>
    </location>
    <ligand>
        <name>ATP</name>
        <dbReference type="ChEBI" id="CHEBI:30616"/>
    </ligand>
</feature>
<feature type="region of interest" description="Disordered" evidence="11">
    <location>
        <begin position="1"/>
        <end position="26"/>
    </location>
</feature>
<dbReference type="HAMAP" id="MF_00096">
    <property type="entry name" value="MutS"/>
    <property type="match status" value="1"/>
</dbReference>
<dbReference type="RefSeq" id="WP_149999936.1">
    <property type="nucleotide sequence ID" value="NZ_BKCL01000003.1"/>
</dbReference>
<protein>
    <recommendedName>
        <fullName evidence="2 9">DNA mismatch repair protein MutS</fullName>
    </recommendedName>
</protein>
<dbReference type="InterPro" id="IPR017261">
    <property type="entry name" value="DNA_mismatch_repair_MutS/MSH"/>
</dbReference>
<dbReference type="Gene3D" id="3.30.420.110">
    <property type="entry name" value="MutS, connector domain"/>
    <property type="match status" value="1"/>
</dbReference>
<dbReference type="InterPro" id="IPR000432">
    <property type="entry name" value="DNA_mismatch_repair_MutS_C"/>
</dbReference>
<gene>
    <name evidence="9 13" type="primary">mutS</name>
    <name evidence="13" type="ORF">JCM17844_10860</name>
</gene>
<dbReference type="GO" id="GO:0003684">
    <property type="term" value="F:damaged DNA binding"/>
    <property type="evidence" value="ECO:0007669"/>
    <property type="project" value="UniProtKB-UniRule"/>
</dbReference>
<feature type="compositionally biased region" description="Low complexity" evidence="11">
    <location>
        <begin position="11"/>
        <end position="26"/>
    </location>
</feature>
<dbReference type="FunFam" id="3.40.50.300:FF:000870">
    <property type="entry name" value="MutS protein homolog 4"/>
    <property type="match status" value="1"/>
</dbReference>
<dbReference type="EMBL" id="BKCL01000003">
    <property type="protein sequence ID" value="GEQ97449.1"/>
    <property type="molecule type" value="Genomic_DNA"/>
</dbReference>
<dbReference type="PIRSF" id="PIRSF037677">
    <property type="entry name" value="DNA_mis_repair_Msh6"/>
    <property type="match status" value="1"/>
</dbReference>
<dbReference type="Pfam" id="PF05190">
    <property type="entry name" value="MutS_IV"/>
    <property type="match status" value="1"/>
</dbReference>
<name>A0A5A7MRE0_9PROT</name>
<dbReference type="AlphaFoldDB" id="A0A5A7MRE0"/>
<dbReference type="InterPro" id="IPR005748">
    <property type="entry name" value="DNA_mismatch_repair_MutS"/>
</dbReference>
<evidence type="ECO:0000259" key="12">
    <source>
        <dbReference type="PROSITE" id="PS00486"/>
    </source>
</evidence>
<dbReference type="SUPFAM" id="SSF55271">
    <property type="entry name" value="DNA repair protein MutS, domain I"/>
    <property type="match status" value="1"/>
</dbReference>
<dbReference type="SMART" id="SM00533">
    <property type="entry name" value="MUTSd"/>
    <property type="match status" value="1"/>
</dbReference>
<evidence type="ECO:0000313" key="14">
    <source>
        <dbReference type="Proteomes" id="UP000322084"/>
    </source>
</evidence>
<dbReference type="InterPro" id="IPR016151">
    <property type="entry name" value="DNA_mismatch_repair_MutS_N"/>
</dbReference>
<evidence type="ECO:0000313" key="13">
    <source>
        <dbReference type="EMBL" id="GEQ97449.1"/>
    </source>
</evidence>
<evidence type="ECO:0000256" key="6">
    <source>
        <dbReference type="ARBA" id="ARBA00023125"/>
    </source>
</evidence>